<dbReference type="EMBL" id="BMAW01060060">
    <property type="protein sequence ID" value="GFT24306.1"/>
    <property type="molecule type" value="Genomic_DNA"/>
</dbReference>
<dbReference type="AlphaFoldDB" id="A0A8X6TJG3"/>
<evidence type="ECO:0000313" key="2">
    <source>
        <dbReference type="Proteomes" id="UP000887013"/>
    </source>
</evidence>
<accession>A0A8X6TJG3</accession>
<evidence type="ECO:0000313" key="1">
    <source>
        <dbReference type="EMBL" id="GFT24306.1"/>
    </source>
</evidence>
<gene>
    <name evidence="1" type="ORF">NPIL_587621</name>
</gene>
<sequence length="300" mass="34358">MNASMCQVCNVIVEDDDAFESHRCWITTEEYSDEYGNLERNMLPNDLESQVSSAGAIERTHFGTRFPMRNDPFQIGKDQNTTEISEIISKTPSKSIGHSDFFNALRELDPIFDSISEQQSTIEECRSEQIISRSENPLPCIAVLFPHAKNFYKFPSDPSYSIQGRLEDFIRKDTSSVPDKISNFDMTSSASFKNISESRTNNLNRNILTVLPNNAMCASNTTHDDKLKRDSINLQTFTKASLSKNASFEEKELRNPKKINSSEEMECSCTWTGRRLFIRRVVRAKSEDNNDKMYDEYGNR</sequence>
<dbReference type="Proteomes" id="UP000887013">
    <property type="component" value="Unassembled WGS sequence"/>
</dbReference>
<keyword evidence="2" id="KW-1185">Reference proteome</keyword>
<protein>
    <submittedName>
        <fullName evidence="1">Uncharacterized protein</fullName>
    </submittedName>
</protein>
<comment type="caution">
    <text evidence="1">The sequence shown here is derived from an EMBL/GenBank/DDBJ whole genome shotgun (WGS) entry which is preliminary data.</text>
</comment>
<reference evidence="1" key="1">
    <citation type="submission" date="2020-08" db="EMBL/GenBank/DDBJ databases">
        <title>Multicomponent nature underlies the extraordinary mechanical properties of spider dragline silk.</title>
        <authorList>
            <person name="Kono N."/>
            <person name="Nakamura H."/>
            <person name="Mori M."/>
            <person name="Yoshida Y."/>
            <person name="Ohtoshi R."/>
            <person name="Malay A.D."/>
            <person name="Moran D.A.P."/>
            <person name="Tomita M."/>
            <person name="Numata K."/>
            <person name="Arakawa K."/>
        </authorList>
    </citation>
    <scope>NUCLEOTIDE SEQUENCE</scope>
</reference>
<organism evidence="1 2">
    <name type="scientific">Nephila pilipes</name>
    <name type="common">Giant wood spider</name>
    <name type="synonym">Nephila maculata</name>
    <dbReference type="NCBI Taxonomy" id="299642"/>
    <lineage>
        <taxon>Eukaryota</taxon>
        <taxon>Metazoa</taxon>
        <taxon>Ecdysozoa</taxon>
        <taxon>Arthropoda</taxon>
        <taxon>Chelicerata</taxon>
        <taxon>Arachnida</taxon>
        <taxon>Araneae</taxon>
        <taxon>Araneomorphae</taxon>
        <taxon>Entelegynae</taxon>
        <taxon>Araneoidea</taxon>
        <taxon>Nephilidae</taxon>
        <taxon>Nephila</taxon>
    </lineage>
</organism>
<name>A0A8X6TJG3_NEPPI</name>
<proteinExistence type="predicted"/>